<evidence type="ECO:0000256" key="7">
    <source>
        <dbReference type="ARBA" id="ARBA00023136"/>
    </source>
</evidence>
<feature type="transmembrane region" description="Helical" evidence="8">
    <location>
        <begin position="332"/>
        <end position="349"/>
    </location>
</feature>
<evidence type="ECO:0000256" key="8">
    <source>
        <dbReference type="SAM" id="Phobius"/>
    </source>
</evidence>
<dbReference type="AlphaFoldDB" id="A0A5D6UWE1"/>
<feature type="transmembrane region" description="Helical" evidence="8">
    <location>
        <begin position="196"/>
        <end position="218"/>
    </location>
</feature>
<keyword evidence="10" id="KW-1185">Reference proteome</keyword>
<evidence type="ECO:0000313" key="9">
    <source>
        <dbReference type="EMBL" id="TYZ07853.1"/>
    </source>
</evidence>
<dbReference type="GO" id="GO:0016763">
    <property type="term" value="F:pentosyltransferase activity"/>
    <property type="evidence" value="ECO:0007669"/>
    <property type="project" value="TreeGrafter"/>
</dbReference>
<accession>A0A5D6UWE1</accession>
<keyword evidence="7 8" id="KW-0472">Membrane</keyword>
<gene>
    <name evidence="9" type="ORF">FY528_14240</name>
</gene>
<name>A0A5D6UWE1_9BACT</name>
<keyword evidence="6 8" id="KW-1133">Transmembrane helix</keyword>
<evidence type="ECO:0000256" key="1">
    <source>
        <dbReference type="ARBA" id="ARBA00004651"/>
    </source>
</evidence>
<evidence type="ECO:0000256" key="4">
    <source>
        <dbReference type="ARBA" id="ARBA00022679"/>
    </source>
</evidence>
<keyword evidence="2" id="KW-1003">Cell membrane</keyword>
<keyword evidence="3" id="KW-0328">Glycosyltransferase</keyword>
<evidence type="ECO:0000256" key="2">
    <source>
        <dbReference type="ARBA" id="ARBA00022475"/>
    </source>
</evidence>
<feature type="transmembrane region" description="Helical" evidence="8">
    <location>
        <begin position="300"/>
        <end position="320"/>
    </location>
</feature>
<feature type="transmembrane region" description="Helical" evidence="8">
    <location>
        <begin position="41"/>
        <end position="58"/>
    </location>
</feature>
<dbReference type="PANTHER" id="PTHR33908:SF11">
    <property type="entry name" value="MEMBRANE PROTEIN"/>
    <property type="match status" value="1"/>
</dbReference>
<comment type="caution">
    <text evidence="9">The sequence shown here is derived from an EMBL/GenBank/DDBJ whole genome shotgun (WGS) entry which is preliminary data.</text>
</comment>
<evidence type="ECO:0000256" key="5">
    <source>
        <dbReference type="ARBA" id="ARBA00022692"/>
    </source>
</evidence>
<feature type="transmembrane region" description="Helical" evidence="8">
    <location>
        <begin position="238"/>
        <end position="257"/>
    </location>
</feature>
<sequence>MTAKVGRRIGNRKSGLPTVQVSGECGCFAGVNRSFLRLPHFALLGVVLFTTVFFWLAHEGLYALDDYYYARYAHQLLTGAFRVEPDPLGLLHDPLKERPLIFGPVALLYRLFGISIITTTLWPLLATLGCAGLLWALYRRRHPVTAAGAMLLLGLHYFTLNLATYLYPDNILMFWCLASAAALLQGRRPPQTRPAAWGAGFAVLNFAALLSKETIAYYLPFYLLLLGRDVWRRQHLRFWFSALLVGGALLAGLLLFYQHYTHDALYRLHLIENTNAFLSEGNYLSGNRASLVARLTWQPVAFLVGSGLGVAFLLAAWAAVPASSTEQGPNDARYWLALGGCTLAFYWWGSTSLAHYNPISLLPRMTTPLLPPLCLAAGFGLERLVRSGRGAGLLGGLLLGSAAWLHNGVSLLYGGMGLFCLLLTSRQQLRGFSRWLAPGSASLAVGATAVLGALLVVRPAYIMLKPTNSAHFAQQRLIQHHLQGKPGGVVLVDDYLIGNYDFFYDFRVPTTLSYRRYWARDSVQLGPGQHAWLLLNRSILSNDELTRKLIRYSPDSVLSWFPRRRLLAQDGTVELYQVSLSTPAQENRPLEPAQHAQGSAQ</sequence>
<organism evidence="9 10">
    <name type="scientific">Hymenobacter lutimineralis</name>
    <dbReference type="NCBI Taxonomy" id="2606448"/>
    <lineage>
        <taxon>Bacteria</taxon>
        <taxon>Pseudomonadati</taxon>
        <taxon>Bacteroidota</taxon>
        <taxon>Cytophagia</taxon>
        <taxon>Cytophagales</taxon>
        <taxon>Hymenobacteraceae</taxon>
        <taxon>Hymenobacter</taxon>
    </lineage>
</organism>
<feature type="transmembrane region" description="Helical" evidence="8">
    <location>
        <begin position="144"/>
        <end position="160"/>
    </location>
</feature>
<feature type="transmembrane region" description="Helical" evidence="8">
    <location>
        <begin position="401"/>
        <end position="423"/>
    </location>
</feature>
<dbReference type="InterPro" id="IPR050297">
    <property type="entry name" value="LipidA_mod_glycosyltrf_83"/>
</dbReference>
<dbReference type="Proteomes" id="UP000322791">
    <property type="component" value="Unassembled WGS sequence"/>
</dbReference>
<keyword evidence="5 8" id="KW-0812">Transmembrane</keyword>
<keyword evidence="4" id="KW-0808">Transferase</keyword>
<evidence type="ECO:0000313" key="10">
    <source>
        <dbReference type="Proteomes" id="UP000322791"/>
    </source>
</evidence>
<comment type="subcellular location">
    <subcellularLocation>
        <location evidence="1">Cell membrane</location>
        <topology evidence="1">Multi-pass membrane protein</topology>
    </subcellularLocation>
</comment>
<dbReference type="EMBL" id="VTHL01000015">
    <property type="protein sequence ID" value="TYZ07853.1"/>
    <property type="molecule type" value="Genomic_DNA"/>
</dbReference>
<reference evidence="9 10" key="1">
    <citation type="submission" date="2019-08" db="EMBL/GenBank/DDBJ databases">
        <authorList>
            <person name="Seo M.-J."/>
        </authorList>
    </citation>
    <scope>NUCLEOTIDE SEQUENCE [LARGE SCALE GENOMIC DNA]</scope>
    <source>
        <strain evidence="9 10">KIGAM108</strain>
    </source>
</reference>
<evidence type="ECO:0000256" key="6">
    <source>
        <dbReference type="ARBA" id="ARBA00022989"/>
    </source>
</evidence>
<proteinExistence type="predicted"/>
<protein>
    <submittedName>
        <fullName evidence="9">Uncharacterized protein</fullName>
    </submittedName>
</protein>
<dbReference type="PANTHER" id="PTHR33908">
    <property type="entry name" value="MANNOSYLTRANSFERASE YKCB-RELATED"/>
    <property type="match status" value="1"/>
</dbReference>
<dbReference type="GO" id="GO:0005886">
    <property type="term" value="C:plasma membrane"/>
    <property type="evidence" value="ECO:0007669"/>
    <property type="project" value="UniProtKB-SubCell"/>
</dbReference>
<feature type="transmembrane region" description="Helical" evidence="8">
    <location>
        <begin position="107"/>
        <end position="137"/>
    </location>
</feature>
<dbReference type="GO" id="GO:0009103">
    <property type="term" value="P:lipopolysaccharide biosynthetic process"/>
    <property type="evidence" value="ECO:0007669"/>
    <property type="project" value="UniProtKB-ARBA"/>
</dbReference>
<evidence type="ECO:0000256" key="3">
    <source>
        <dbReference type="ARBA" id="ARBA00022676"/>
    </source>
</evidence>
<feature type="transmembrane region" description="Helical" evidence="8">
    <location>
        <begin position="435"/>
        <end position="457"/>
    </location>
</feature>